<dbReference type="AlphaFoldDB" id="A0A9P1HC36"/>
<dbReference type="Proteomes" id="UP000838763">
    <property type="component" value="Unassembled WGS sequence"/>
</dbReference>
<evidence type="ECO:0000256" key="1">
    <source>
        <dbReference type="SAM" id="MobiDB-lite"/>
    </source>
</evidence>
<feature type="region of interest" description="Disordered" evidence="1">
    <location>
        <begin position="1"/>
        <end position="66"/>
    </location>
</feature>
<dbReference type="PANTHER" id="PTHR39394:SF1">
    <property type="entry name" value="DNAJ HOMOLOGUE SUBFAMILY C MEMBER 28 CONSERVED DOMAIN-CONTAINING PROTEIN"/>
    <property type="match status" value="1"/>
</dbReference>
<protein>
    <submittedName>
        <fullName evidence="2">Uncharacterized protein</fullName>
    </submittedName>
</protein>
<comment type="caution">
    <text evidence="2">The sequence shown here is derived from an EMBL/GenBank/DDBJ whole genome shotgun (WGS) entry which is preliminary data.</text>
</comment>
<feature type="region of interest" description="Disordered" evidence="1">
    <location>
        <begin position="96"/>
        <end position="184"/>
    </location>
</feature>
<feature type="compositionally biased region" description="Basic and acidic residues" evidence="1">
    <location>
        <begin position="122"/>
        <end position="138"/>
    </location>
</feature>
<accession>A0A9P1HC36</accession>
<dbReference type="PANTHER" id="PTHR39394">
    <property type="entry name" value="YALI0E31793P"/>
    <property type="match status" value="1"/>
</dbReference>
<name>A0A9P1HC36_9PEZI</name>
<dbReference type="OrthoDB" id="1922282at2759"/>
<dbReference type="EMBL" id="CALLCH030000018">
    <property type="protein sequence ID" value="CAI4218924.1"/>
    <property type="molecule type" value="Genomic_DNA"/>
</dbReference>
<gene>
    <name evidence="2" type="ORF">PPNO1_LOCUS8496</name>
</gene>
<reference evidence="2" key="1">
    <citation type="submission" date="2022-11" db="EMBL/GenBank/DDBJ databases">
        <authorList>
            <person name="Scott C."/>
            <person name="Bruce N."/>
        </authorList>
    </citation>
    <scope>NUCLEOTIDE SEQUENCE</scope>
</reference>
<proteinExistence type="predicted"/>
<evidence type="ECO:0000313" key="3">
    <source>
        <dbReference type="Proteomes" id="UP000838763"/>
    </source>
</evidence>
<sequence>MASRLLSSSVPRAIKPDNEHISERGHPTTQATRDEASAPEKEQGALSRRLEQATEDALTSGGRSGWRAIEEAGFSEELKAKLYEKVATATIGSAEDLVGGRVGPGAGAGTRAHAEAAPWTGEESHEDAALRMLDDSKRKLPPTLRGRPAIPPPTLSRASTRAGGVKRAAGARSLPRPTAWRGKG</sequence>
<feature type="compositionally biased region" description="Low complexity" evidence="1">
    <location>
        <begin position="161"/>
        <end position="172"/>
    </location>
</feature>
<organism evidence="2 3">
    <name type="scientific">Parascedosporium putredinis</name>
    <dbReference type="NCBI Taxonomy" id="1442378"/>
    <lineage>
        <taxon>Eukaryota</taxon>
        <taxon>Fungi</taxon>
        <taxon>Dikarya</taxon>
        <taxon>Ascomycota</taxon>
        <taxon>Pezizomycotina</taxon>
        <taxon>Sordariomycetes</taxon>
        <taxon>Hypocreomycetidae</taxon>
        <taxon>Microascales</taxon>
        <taxon>Microascaceae</taxon>
        <taxon>Parascedosporium</taxon>
    </lineage>
</organism>
<feature type="compositionally biased region" description="Polar residues" evidence="1">
    <location>
        <begin position="1"/>
        <end position="10"/>
    </location>
</feature>
<evidence type="ECO:0000313" key="2">
    <source>
        <dbReference type="EMBL" id="CAI4218924.1"/>
    </source>
</evidence>
<keyword evidence="3" id="KW-1185">Reference proteome</keyword>
<feature type="compositionally biased region" description="Basic and acidic residues" evidence="1">
    <location>
        <begin position="14"/>
        <end position="52"/>
    </location>
</feature>